<dbReference type="STRING" id="485916.Dtox_1615"/>
<proteinExistence type="inferred from homology"/>
<name>C8VWC1_DESAS</name>
<dbReference type="KEGG" id="dae:Dtox_1615"/>
<dbReference type="AlphaFoldDB" id="C8VWC1"/>
<dbReference type="EMBL" id="CP001720">
    <property type="protein sequence ID" value="ACV62473.1"/>
    <property type="molecule type" value="Genomic_DNA"/>
</dbReference>
<keyword evidence="2" id="KW-1185">Reference proteome</keyword>
<organism evidence="1 2">
    <name type="scientific">Desulfofarcimen acetoxidans (strain ATCC 49208 / DSM 771 / KCTC 5769 / VKM B-1644 / 5575)</name>
    <name type="common">Desulfotomaculum acetoxidans</name>
    <dbReference type="NCBI Taxonomy" id="485916"/>
    <lineage>
        <taxon>Bacteria</taxon>
        <taxon>Bacillati</taxon>
        <taxon>Bacillota</taxon>
        <taxon>Clostridia</taxon>
        <taxon>Eubacteriales</taxon>
        <taxon>Peptococcaceae</taxon>
        <taxon>Desulfofarcimen</taxon>
    </lineage>
</organism>
<sequence length="165" mass="19341">MNNRKLLDLIKKKAEYFSTEEIIQRSAPGEQEPQHTDRLKYVSRLVARYNLETFLEIKSRDRIDILEDIDSDTLNDFTFRIEKYMDENAPGLADLKTYILIVSTYLAFIVKKPLHPPGMLFVGGQKIVEKDNKFYCPMKNKQLRTAFSLCKYCASRDISEIYEDL</sequence>
<accession>C8VWC1</accession>
<dbReference type="OrthoDB" id="9848488at2"/>
<dbReference type="HAMAP" id="MF_00763">
    <property type="entry name" value="UPF0305"/>
    <property type="match status" value="1"/>
</dbReference>
<dbReference type="Pfam" id="PF09888">
    <property type="entry name" value="DUF2115"/>
    <property type="match status" value="1"/>
</dbReference>
<evidence type="ECO:0000313" key="1">
    <source>
        <dbReference type="EMBL" id="ACV62473.1"/>
    </source>
</evidence>
<protein>
    <submittedName>
        <fullName evidence="1">Uncharacterized protein</fullName>
    </submittedName>
</protein>
<gene>
    <name evidence="1" type="ordered locus">Dtox_1615</name>
</gene>
<dbReference type="HOGENOM" id="CLU_089549_1_0_9"/>
<dbReference type="InterPro" id="IPR019215">
    <property type="entry name" value="DUF2115"/>
</dbReference>
<dbReference type="eggNOG" id="COG4066">
    <property type="taxonomic scope" value="Bacteria"/>
</dbReference>
<dbReference type="RefSeq" id="WP_015757184.1">
    <property type="nucleotide sequence ID" value="NC_013216.1"/>
</dbReference>
<evidence type="ECO:0000313" key="2">
    <source>
        <dbReference type="Proteomes" id="UP000002217"/>
    </source>
</evidence>
<dbReference type="Proteomes" id="UP000002217">
    <property type="component" value="Chromosome"/>
</dbReference>
<reference evidence="1 2" key="1">
    <citation type="journal article" date="2009" name="Stand. Genomic Sci.">
        <title>Complete genome sequence of Desulfotomaculum acetoxidans type strain (5575).</title>
        <authorList>
            <person name="Spring S."/>
            <person name="Lapidus A."/>
            <person name="Schroder M."/>
            <person name="Gleim D."/>
            <person name="Sims D."/>
            <person name="Meincke L."/>
            <person name="Glavina Del Rio T."/>
            <person name="Tice H."/>
            <person name="Copeland A."/>
            <person name="Cheng J.F."/>
            <person name="Lucas S."/>
            <person name="Chen F."/>
            <person name="Nolan M."/>
            <person name="Bruce D."/>
            <person name="Goodwin L."/>
            <person name="Pitluck S."/>
            <person name="Ivanova N."/>
            <person name="Mavromatis K."/>
            <person name="Mikhailova N."/>
            <person name="Pati A."/>
            <person name="Chen A."/>
            <person name="Palaniappan K."/>
            <person name="Land M."/>
            <person name="Hauser L."/>
            <person name="Chang Y.J."/>
            <person name="Jeffries C.D."/>
            <person name="Chain P."/>
            <person name="Saunders E."/>
            <person name="Brettin T."/>
            <person name="Detter J.C."/>
            <person name="Goker M."/>
            <person name="Bristow J."/>
            <person name="Eisen J.A."/>
            <person name="Markowitz V."/>
            <person name="Hugenholtz P."/>
            <person name="Kyrpides N.C."/>
            <person name="Klenk H.P."/>
            <person name="Han C."/>
        </authorList>
    </citation>
    <scope>NUCLEOTIDE SEQUENCE [LARGE SCALE GENOMIC DNA]</scope>
    <source>
        <strain evidence="2">ATCC 49208 / DSM 771 / VKM B-1644</strain>
    </source>
</reference>